<dbReference type="SUPFAM" id="SSF48371">
    <property type="entry name" value="ARM repeat"/>
    <property type="match status" value="1"/>
</dbReference>
<dbReference type="Pfam" id="PF04063">
    <property type="entry name" value="DUF383"/>
    <property type="match status" value="1"/>
</dbReference>
<dbReference type="EMBL" id="JAYMYS010000007">
    <property type="protein sequence ID" value="KAK7386974.1"/>
    <property type="molecule type" value="Genomic_DNA"/>
</dbReference>
<gene>
    <name evidence="5" type="ORF">VNO78_27393</name>
</gene>
<comment type="caution">
    <text evidence="5">The sequence shown here is derived from an EMBL/GenBank/DDBJ whole genome shotgun (WGS) entry which is preliminary data.</text>
</comment>
<dbReference type="InterPro" id="IPR007206">
    <property type="entry name" value="Protein_HGH1_C"/>
</dbReference>
<comment type="similarity">
    <text evidence="1">Belongs to the HGH1 family.</text>
</comment>
<evidence type="ECO:0000259" key="3">
    <source>
        <dbReference type="Pfam" id="PF04063"/>
    </source>
</evidence>
<keyword evidence="6" id="KW-1185">Reference proteome</keyword>
<evidence type="ECO:0000313" key="6">
    <source>
        <dbReference type="Proteomes" id="UP001386955"/>
    </source>
</evidence>
<evidence type="ECO:0000256" key="1">
    <source>
        <dbReference type="ARBA" id="ARBA00006712"/>
    </source>
</evidence>
<dbReference type="InterPro" id="IPR007205">
    <property type="entry name" value="Protein_HGH1_N"/>
</dbReference>
<sequence>MISNTLMELRGTENTYFQIESKSHIKKSKKKVAVSEKGVVAAATQNSRVKRAMATEMEELVSFLSSPSPQITKAAVDIVRGLTGSTEGLQSLENYVNTLSPSLSRLLSFPKEVAEPAAEALVNLSQNSSVAEEMVRMGMVKTTMEVLYKPECGVTRLLVMLLVNLTQLRDGAASLLQTEDEKVRGLYVMKLVRSFCRTSHESNDDAFEHVGSILVNISKQQEGRELLLDPKRGLLKQIIRQFDSNSSLRKKGVSGTIHNCCFEAENQLQNLLLVSEFLWPALLLPVAGNKIYNEQDRSKMPLELGTALSIEREPVNDSEIRIQALEAVYLIILQEAGRRAFWSVNGPRIVQIGYEDEEDPKVMEAYEQLGSLLVHSSSAEEPSTETQK</sequence>
<evidence type="ECO:0000313" key="5">
    <source>
        <dbReference type="EMBL" id="KAK7386974.1"/>
    </source>
</evidence>
<dbReference type="InterPro" id="IPR011989">
    <property type="entry name" value="ARM-like"/>
</dbReference>
<feature type="domain" description="Protein HGH1 N-terminal" evidence="3">
    <location>
        <begin position="148"/>
        <end position="321"/>
    </location>
</feature>
<evidence type="ECO:0000259" key="4">
    <source>
        <dbReference type="Pfam" id="PF04064"/>
    </source>
</evidence>
<dbReference type="Pfam" id="PF04064">
    <property type="entry name" value="DUF384"/>
    <property type="match status" value="1"/>
</dbReference>
<dbReference type="PANTHER" id="PTHR13387:SF9">
    <property type="entry name" value="PROTEIN HGH1 HOMOLOG"/>
    <property type="match status" value="1"/>
</dbReference>
<proteinExistence type="inferred from homology"/>
<organism evidence="5 6">
    <name type="scientific">Psophocarpus tetragonolobus</name>
    <name type="common">Winged bean</name>
    <name type="synonym">Dolichos tetragonolobus</name>
    <dbReference type="NCBI Taxonomy" id="3891"/>
    <lineage>
        <taxon>Eukaryota</taxon>
        <taxon>Viridiplantae</taxon>
        <taxon>Streptophyta</taxon>
        <taxon>Embryophyta</taxon>
        <taxon>Tracheophyta</taxon>
        <taxon>Spermatophyta</taxon>
        <taxon>Magnoliopsida</taxon>
        <taxon>eudicotyledons</taxon>
        <taxon>Gunneridae</taxon>
        <taxon>Pentapetalae</taxon>
        <taxon>rosids</taxon>
        <taxon>fabids</taxon>
        <taxon>Fabales</taxon>
        <taxon>Fabaceae</taxon>
        <taxon>Papilionoideae</taxon>
        <taxon>50 kb inversion clade</taxon>
        <taxon>NPAAA clade</taxon>
        <taxon>indigoferoid/millettioid clade</taxon>
        <taxon>Phaseoleae</taxon>
        <taxon>Psophocarpus</taxon>
    </lineage>
</organism>
<dbReference type="Proteomes" id="UP001386955">
    <property type="component" value="Unassembled WGS sequence"/>
</dbReference>
<feature type="domain" description="Protein HGH1 C-terminal" evidence="4">
    <location>
        <begin position="327"/>
        <end position="380"/>
    </location>
</feature>
<accession>A0AAN9S0J1</accession>
<name>A0AAN9S0J1_PSOTE</name>
<dbReference type="AlphaFoldDB" id="A0AAN9S0J1"/>
<dbReference type="PANTHER" id="PTHR13387">
    <property type="entry name" value="PROTEIN HGH1 HOMOLOG"/>
    <property type="match status" value="1"/>
</dbReference>
<evidence type="ECO:0000256" key="2">
    <source>
        <dbReference type="ARBA" id="ARBA00014076"/>
    </source>
</evidence>
<dbReference type="InterPro" id="IPR039717">
    <property type="entry name" value="Hgh1"/>
</dbReference>
<protein>
    <recommendedName>
        <fullName evidence="2">Protein HGH1 homolog</fullName>
    </recommendedName>
</protein>
<reference evidence="5 6" key="1">
    <citation type="submission" date="2024-01" db="EMBL/GenBank/DDBJ databases">
        <title>The genomes of 5 underutilized Papilionoideae crops provide insights into root nodulation and disease resistanc.</title>
        <authorList>
            <person name="Jiang F."/>
        </authorList>
    </citation>
    <scope>NUCLEOTIDE SEQUENCE [LARGE SCALE GENOMIC DNA]</scope>
    <source>
        <strain evidence="5">DUOXIRENSHENG_FW03</strain>
        <tissue evidence="5">Leaves</tissue>
    </source>
</reference>
<dbReference type="InterPro" id="IPR016024">
    <property type="entry name" value="ARM-type_fold"/>
</dbReference>
<dbReference type="Gene3D" id="1.25.10.10">
    <property type="entry name" value="Leucine-rich Repeat Variant"/>
    <property type="match status" value="1"/>
</dbReference>